<protein>
    <submittedName>
        <fullName evidence="1">Uncharacterized protein</fullName>
    </submittedName>
</protein>
<organism evidence="1 2">
    <name type="scientific">Stachybotrys chartarum (strain CBS 109288 / IBT 7711)</name>
    <name type="common">Toxic black mold</name>
    <name type="synonym">Stilbospora chartarum</name>
    <dbReference type="NCBI Taxonomy" id="1280523"/>
    <lineage>
        <taxon>Eukaryota</taxon>
        <taxon>Fungi</taxon>
        <taxon>Dikarya</taxon>
        <taxon>Ascomycota</taxon>
        <taxon>Pezizomycotina</taxon>
        <taxon>Sordariomycetes</taxon>
        <taxon>Hypocreomycetidae</taxon>
        <taxon>Hypocreales</taxon>
        <taxon>Stachybotryaceae</taxon>
        <taxon>Stachybotrys</taxon>
    </lineage>
</organism>
<accession>A0A084ALV8</accession>
<dbReference type="Proteomes" id="UP000028045">
    <property type="component" value="Unassembled WGS sequence"/>
</dbReference>
<dbReference type="AlphaFoldDB" id="A0A084ALV8"/>
<proteinExistence type="predicted"/>
<reference evidence="1 2" key="1">
    <citation type="journal article" date="2014" name="BMC Genomics">
        <title>Comparative genome sequencing reveals chemotype-specific gene clusters in the toxigenic black mold Stachybotrys.</title>
        <authorList>
            <person name="Semeiks J."/>
            <person name="Borek D."/>
            <person name="Otwinowski Z."/>
            <person name="Grishin N.V."/>
        </authorList>
    </citation>
    <scope>NUCLEOTIDE SEQUENCE [LARGE SCALE GENOMIC DNA]</scope>
    <source>
        <strain evidence="2">CBS 109288 / IBT 7711</strain>
    </source>
</reference>
<evidence type="ECO:0000313" key="2">
    <source>
        <dbReference type="Proteomes" id="UP000028045"/>
    </source>
</evidence>
<evidence type="ECO:0000313" key="1">
    <source>
        <dbReference type="EMBL" id="KEY66287.1"/>
    </source>
</evidence>
<sequence length="170" mass="18514">MIECLAQPPRPQLDNPLRTHQVQDYPGRADGPWQGEKLVLASPRAKCEHIQPNAAAPWQLNGLLCLDSAAPGPPKHLARPSRPSAEYCLDFRQFGFGGTTRRHTPPLCWDVAHGRVTAGWDLEMVPKSSAVGAREEAGDWPPTCLPAPGRLDRWAWGGGGASHHAVRAQI</sequence>
<dbReference type="HOGENOM" id="CLU_1571659_0_0_1"/>
<name>A0A084ALV8_STACB</name>
<gene>
    <name evidence="1" type="ORF">S7711_10625</name>
</gene>
<dbReference type="EMBL" id="KL648661">
    <property type="protein sequence ID" value="KEY66287.1"/>
    <property type="molecule type" value="Genomic_DNA"/>
</dbReference>
<keyword evidence="2" id="KW-1185">Reference proteome</keyword>